<dbReference type="GO" id="GO:0007265">
    <property type="term" value="P:Ras protein signal transduction"/>
    <property type="evidence" value="ECO:0007669"/>
    <property type="project" value="TreeGrafter"/>
</dbReference>
<dbReference type="AlphaFoldDB" id="A0A0N1HG05"/>
<dbReference type="OrthoDB" id="273556at2759"/>
<keyword evidence="2 4" id="KW-0863">Zinc-finger</keyword>
<dbReference type="EMBL" id="LFJN01000002">
    <property type="protein sequence ID" value="KPI44934.1"/>
    <property type="molecule type" value="Genomic_DNA"/>
</dbReference>
<dbReference type="SUPFAM" id="SSF57850">
    <property type="entry name" value="RING/U-box"/>
    <property type="match status" value="2"/>
</dbReference>
<dbReference type="PANTHER" id="PTHR24007">
    <property type="entry name" value="BRCA1-ASSOCIATED PROTEIN"/>
    <property type="match status" value="1"/>
</dbReference>
<gene>
    <name evidence="9" type="ORF">AB675_2685</name>
</gene>
<dbReference type="GO" id="GO:0008270">
    <property type="term" value="F:zinc ion binding"/>
    <property type="evidence" value="ECO:0007669"/>
    <property type="project" value="UniProtKB-KW"/>
</dbReference>
<accession>A0A0N1HG05</accession>
<feature type="compositionally biased region" description="Basic and acidic residues" evidence="6">
    <location>
        <begin position="41"/>
        <end position="54"/>
    </location>
</feature>
<dbReference type="SMART" id="SM00184">
    <property type="entry name" value="RING"/>
    <property type="match status" value="1"/>
</dbReference>
<dbReference type="CDD" id="cd16457">
    <property type="entry name" value="RING-H2_BRAP2"/>
    <property type="match status" value="1"/>
</dbReference>
<protein>
    <recommendedName>
        <fullName evidence="11">RING finger protein ETP1-like protein</fullName>
    </recommendedName>
</protein>
<evidence type="ECO:0000256" key="2">
    <source>
        <dbReference type="ARBA" id="ARBA00022771"/>
    </source>
</evidence>
<evidence type="ECO:0000256" key="3">
    <source>
        <dbReference type="ARBA" id="ARBA00022833"/>
    </source>
</evidence>
<dbReference type="PROSITE" id="PS50271">
    <property type="entry name" value="ZF_UBP"/>
    <property type="match status" value="1"/>
</dbReference>
<organism evidence="9 10">
    <name type="scientific">Cyphellophora attinorum</name>
    <dbReference type="NCBI Taxonomy" id="1664694"/>
    <lineage>
        <taxon>Eukaryota</taxon>
        <taxon>Fungi</taxon>
        <taxon>Dikarya</taxon>
        <taxon>Ascomycota</taxon>
        <taxon>Pezizomycotina</taxon>
        <taxon>Eurotiomycetes</taxon>
        <taxon>Chaetothyriomycetidae</taxon>
        <taxon>Chaetothyriales</taxon>
        <taxon>Cyphellophoraceae</taxon>
        <taxon>Cyphellophora</taxon>
    </lineage>
</organism>
<dbReference type="PANTHER" id="PTHR24007:SF7">
    <property type="entry name" value="BRCA1-ASSOCIATED PROTEIN"/>
    <property type="match status" value="1"/>
</dbReference>
<feature type="region of interest" description="Disordered" evidence="6">
    <location>
        <begin position="699"/>
        <end position="721"/>
    </location>
</feature>
<dbReference type="VEuPathDB" id="FungiDB:AB675_2685"/>
<dbReference type="InterPro" id="IPR034931">
    <property type="entry name" value="ETP1_RRM"/>
</dbReference>
<feature type="compositionally biased region" description="Basic and acidic residues" evidence="6">
    <location>
        <begin position="93"/>
        <end position="103"/>
    </location>
</feature>
<comment type="caution">
    <text evidence="9">The sequence shown here is derived from an EMBL/GenBank/DDBJ whole genome shotgun (WGS) entry which is preliminary data.</text>
</comment>
<keyword evidence="10" id="KW-1185">Reference proteome</keyword>
<dbReference type="SMART" id="SM00290">
    <property type="entry name" value="ZnF_UBP"/>
    <property type="match status" value="1"/>
</dbReference>
<feature type="region of interest" description="Disordered" evidence="6">
    <location>
        <begin position="484"/>
        <end position="506"/>
    </location>
</feature>
<feature type="compositionally biased region" description="Polar residues" evidence="6">
    <location>
        <begin position="491"/>
        <end position="506"/>
    </location>
</feature>
<feature type="domain" description="UBP-type" evidence="8">
    <location>
        <begin position="360"/>
        <end position="488"/>
    </location>
</feature>
<dbReference type="RefSeq" id="XP_018004897.1">
    <property type="nucleotide sequence ID" value="XM_018142677.1"/>
</dbReference>
<dbReference type="Pfam" id="PF07576">
    <property type="entry name" value="BRAP2"/>
    <property type="match status" value="1"/>
</dbReference>
<dbReference type="Pfam" id="PF13639">
    <property type="entry name" value="zf-RING_2"/>
    <property type="match status" value="1"/>
</dbReference>
<name>A0A0N1HG05_9EURO</name>
<evidence type="ECO:0000259" key="8">
    <source>
        <dbReference type="PROSITE" id="PS50271"/>
    </source>
</evidence>
<dbReference type="Pfam" id="PF02148">
    <property type="entry name" value="zf-UBP"/>
    <property type="match status" value="1"/>
</dbReference>
<evidence type="ECO:0000256" key="1">
    <source>
        <dbReference type="ARBA" id="ARBA00022723"/>
    </source>
</evidence>
<evidence type="ECO:0000313" key="9">
    <source>
        <dbReference type="EMBL" id="KPI44934.1"/>
    </source>
</evidence>
<dbReference type="CDD" id="cd12717">
    <property type="entry name" value="RRM_ETP1"/>
    <property type="match status" value="1"/>
</dbReference>
<dbReference type="InterPro" id="IPR047243">
    <property type="entry name" value="RING-H2_BRAP2"/>
</dbReference>
<dbReference type="STRING" id="1664694.A0A0N1HG05"/>
<dbReference type="InterPro" id="IPR001607">
    <property type="entry name" value="Znf_UBP"/>
</dbReference>
<evidence type="ECO:0000259" key="7">
    <source>
        <dbReference type="PROSITE" id="PS50089"/>
    </source>
</evidence>
<feature type="coiled-coil region" evidence="5">
    <location>
        <begin position="535"/>
        <end position="655"/>
    </location>
</feature>
<keyword evidence="1" id="KW-0479">Metal-binding</keyword>
<dbReference type="GeneID" id="28734557"/>
<dbReference type="GO" id="GO:0005737">
    <property type="term" value="C:cytoplasm"/>
    <property type="evidence" value="ECO:0007669"/>
    <property type="project" value="TreeGrafter"/>
</dbReference>
<dbReference type="InterPro" id="IPR001841">
    <property type="entry name" value="Znf_RING"/>
</dbReference>
<proteinExistence type="predicted"/>
<dbReference type="InterPro" id="IPR011422">
    <property type="entry name" value="BRAP2/ETP1_RRM"/>
</dbReference>
<evidence type="ECO:0000256" key="4">
    <source>
        <dbReference type="PROSITE-ProRule" id="PRU00502"/>
    </source>
</evidence>
<keyword evidence="5" id="KW-0175">Coiled coil</keyword>
<dbReference type="PROSITE" id="PS50089">
    <property type="entry name" value="ZF_RING_2"/>
    <property type="match status" value="1"/>
</dbReference>
<evidence type="ECO:0000256" key="5">
    <source>
        <dbReference type="SAM" id="Coils"/>
    </source>
</evidence>
<dbReference type="Proteomes" id="UP000038010">
    <property type="component" value="Unassembled WGS sequence"/>
</dbReference>
<dbReference type="Gene3D" id="3.30.40.10">
    <property type="entry name" value="Zinc/RING finger domain, C3HC4 (zinc finger)"/>
    <property type="match status" value="2"/>
</dbReference>
<feature type="compositionally biased region" description="Basic and acidic residues" evidence="6">
    <location>
        <begin position="699"/>
        <end position="713"/>
    </location>
</feature>
<sequence length="721" mass="81105">MPDYFFHVALEVTEQPGLPNHDLERPNISRFFTALKPFTDRKRTQRDPKYDSRRLSVRKTPQSAVEDHTYKVHESDPDDHRFDTVYLDGIDMEDRSKTSREADSTNGEHNIVSKGIGSAMTDSFLKGHFSPVDQKEIATSSWGIVHLYRDADPTPSLSLRGSAPYQYSDLWSNTPQSQTLKTPHTPPAESDCTTLCILAVPSYMTPADFLAFVGEKTRDAVSHFRMVRTQRQNRYMVLMKFREGKIARKWQAEWNGKVWNAMEPETCHVVFLKSVELVVSSPGVRETAGSESTFPQLSPDPFGSSAPMRPLPPPTPSLIELPTCPVCLERMDETTGLLTIPCQHVFHCTCLQKWSGGGCPVCRYTHDDFSSRAAGMGKKRKKKILNTDGTTYEYEVADDEALECETCHEDGGSLWQCLICGRVGCGRYEGKHAYAHYEKSGHMFAMDLASKRVWDYRGDGYVHRIIVEEGVANKDGTEVGVREVGADSDFGSDNNYATSKGDSNPNPTLENLALEYTHLLTSQLESQRVYFEEILERAVDKASDATRKADRAEQEAASLNARLTKLESENDFVTKGRVPELEKENARLTVRARKLEDMAKDINTKYLEEKSTSKGLLTRIEHLENTELKALKTKIQSLEEDNATKDLLMEGLREEHRDAMMQVGAAQKLQDMIARGEIEAGELEGAEVTVGKKPLTRAERLRERLDAEREVRSKGKGKGKS</sequence>
<evidence type="ECO:0000313" key="10">
    <source>
        <dbReference type="Proteomes" id="UP000038010"/>
    </source>
</evidence>
<reference evidence="9 10" key="1">
    <citation type="submission" date="2015-06" db="EMBL/GenBank/DDBJ databases">
        <title>Draft genome of the ant-associated black yeast Phialophora attae CBS 131958.</title>
        <authorList>
            <person name="Moreno L.F."/>
            <person name="Stielow B.J."/>
            <person name="de Hoog S."/>
            <person name="Vicente V.A."/>
            <person name="Weiss V.A."/>
            <person name="de Vries M."/>
            <person name="Cruz L.M."/>
            <person name="Souza E.M."/>
        </authorList>
    </citation>
    <scope>NUCLEOTIDE SEQUENCE [LARGE SCALE GENOMIC DNA]</scope>
    <source>
        <strain evidence="9 10">CBS 131958</strain>
    </source>
</reference>
<feature type="region of interest" description="Disordered" evidence="6">
    <location>
        <begin position="93"/>
        <end position="112"/>
    </location>
</feature>
<feature type="region of interest" description="Disordered" evidence="6">
    <location>
        <begin position="41"/>
        <end position="65"/>
    </location>
</feature>
<feature type="domain" description="RING-type" evidence="7">
    <location>
        <begin position="324"/>
        <end position="363"/>
    </location>
</feature>
<dbReference type="GO" id="GO:0061630">
    <property type="term" value="F:ubiquitin protein ligase activity"/>
    <property type="evidence" value="ECO:0007669"/>
    <property type="project" value="TreeGrafter"/>
</dbReference>
<dbReference type="InterPro" id="IPR013083">
    <property type="entry name" value="Znf_RING/FYVE/PHD"/>
</dbReference>
<dbReference type="GO" id="GO:0016567">
    <property type="term" value="P:protein ubiquitination"/>
    <property type="evidence" value="ECO:0007669"/>
    <property type="project" value="TreeGrafter"/>
</dbReference>
<keyword evidence="3" id="KW-0862">Zinc</keyword>
<evidence type="ECO:0000256" key="6">
    <source>
        <dbReference type="SAM" id="MobiDB-lite"/>
    </source>
</evidence>
<evidence type="ECO:0008006" key="11">
    <source>
        <dbReference type="Google" id="ProtNLM"/>
    </source>
</evidence>